<name>A0AAV6NA20_9ROSI</name>
<dbReference type="Proteomes" id="UP000685013">
    <property type="component" value="Chromosome 7"/>
</dbReference>
<feature type="non-terminal residue" evidence="1">
    <location>
        <position position="1"/>
    </location>
</feature>
<organism evidence="1 2">
    <name type="scientific">Cucurbita argyrosperma subsp. sororia</name>
    <dbReference type="NCBI Taxonomy" id="37648"/>
    <lineage>
        <taxon>Eukaryota</taxon>
        <taxon>Viridiplantae</taxon>
        <taxon>Streptophyta</taxon>
        <taxon>Embryophyta</taxon>
        <taxon>Tracheophyta</taxon>
        <taxon>Spermatophyta</taxon>
        <taxon>Magnoliopsida</taxon>
        <taxon>eudicotyledons</taxon>
        <taxon>Gunneridae</taxon>
        <taxon>Pentapetalae</taxon>
        <taxon>rosids</taxon>
        <taxon>fabids</taxon>
        <taxon>Cucurbitales</taxon>
        <taxon>Cucurbitaceae</taxon>
        <taxon>Cucurbiteae</taxon>
        <taxon>Cucurbita</taxon>
    </lineage>
</organism>
<protein>
    <submittedName>
        <fullName evidence="1">Uncharacterized protein</fullName>
    </submittedName>
</protein>
<dbReference type="AlphaFoldDB" id="A0AAV6NA20"/>
<comment type="caution">
    <text evidence="1">The sequence shown here is derived from an EMBL/GenBank/DDBJ whole genome shotgun (WGS) entry which is preliminary data.</text>
</comment>
<evidence type="ECO:0000313" key="2">
    <source>
        <dbReference type="Proteomes" id="UP000685013"/>
    </source>
</evidence>
<reference evidence="1 2" key="1">
    <citation type="journal article" date="2021" name="Hortic Res">
        <title>The domestication of Cucurbita argyrosperma as revealed by the genome of its wild relative.</title>
        <authorList>
            <person name="Barrera-Redondo J."/>
            <person name="Sanchez-de la Vega G."/>
            <person name="Aguirre-Liguori J.A."/>
            <person name="Castellanos-Morales G."/>
            <person name="Gutierrez-Guerrero Y.T."/>
            <person name="Aguirre-Dugua X."/>
            <person name="Aguirre-Planter E."/>
            <person name="Tenaillon M.I."/>
            <person name="Lira-Saade R."/>
            <person name="Eguiarte L.E."/>
        </authorList>
    </citation>
    <scope>NUCLEOTIDE SEQUENCE [LARGE SCALE GENOMIC DNA]</scope>
    <source>
        <strain evidence="1">JBR-2021</strain>
    </source>
</reference>
<dbReference type="EMBL" id="JAGKQH010000007">
    <property type="protein sequence ID" value="KAG6595070.1"/>
    <property type="molecule type" value="Genomic_DNA"/>
</dbReference>
<keyword evidence="2" id="KW-1185">Reference proteome</keyword>
<accession>A0AAV6NA20</accession>
<gene>
    <name evidence="1" type="ORF">SDJN03_11623</name>
</gene>
<sequence>MPPAALPFSLCNFSTPKPLASIIDSSLGNGGNFEFGSEDLEIWRMESGLLRLFDFVWMEKKMDSRKMKDRKGDLMATLPHRDRVQRDWLAF</sequence>
<proteinExistence type="predicted"/>
<evidence type="ECO:0000313" key="1">
    <source>
        <dbReference type="EMBL" id="KAG6595070.1"/>
    </source>
</evidence>